<reference evidence="1 2" key="1">
    <citation type="submission" date="2019-12" db="EMBL/GenBank/DDBJ databases">
        <title>Genomic-based taxomic classification of the family Erythrobacteraceae.</title>
        <authorList>
            <person name="Xu L."/>
        </authorList>
    </citation>
    <scope>NUCLEOTIDE SEQUENCE [LARGE SCALE GENOMIC DNA]</scope>
    <source>
        <strain evidence="1 2">JCM 16339</strain>
    </source>
</reference>
<evidence type="ECO:0000313" key="2">
    <source>
        <dbReference type="Proteomes" id="UP000435243"/>
    </source>
</evidence>
<dbReference type="InterPro" id="IPR015943">
    <property type="entry name" value="WD40/YVTN_repeat-like_dom_sf"/>
</dbReference>
<keyword evidence="2" id="KW-1185">Reference proteome</keyword>
<dbReference type="PANTHER" id="PTHR47197">
    <property type="entry name" value="PROTEIN NIRF"/>
    <property type="match status" value="1"/>
</dbReference>
<dbReference type="EMBL" id="WTYY01000002">
    <property type="protein sequence ID" value="MXO88151.1"/>
    <property type="molecule type" value="Genomic_DNA"/>
</dbReference>
<dbReference type="OrthoDB" id="114286at2"/>
<comment type="caution">
    <text evidence="1">The sequence shown here is derived from an EMBL/GenBank/DDBJ whole genome shotgun (WGS) entry which is preliminary data.</text>
</comment>
<evidence type="ECO:0000313" key="1">
    <source>
        <dbReference type="EMBL" id="MXO88151.1"/>
    </source>
</evidence>
<sequence>MKQIVALALLCTAACSSETPEVPEATPLPFTENAMAVPGFADFLLVDGDTVWTTNDGRIEQWSTDGKLAAVEIARPCGTMAMAEGSLWVGNCEGGEVYRIDPVTAQVVATIPAGIGPSGEQNVVAGAGSVWAPDQAAGKISRIDPATNTVVASIDVAPGTTYLAFGFDVVWAVSGEGQSLQRIDPATNTVTDTISLGEMPGFLAAGEGAVWVQEQGAGTVARIDPATRAVTDRVTVGENLKWGDIDTGGGKVWLRTTDDQTFVEIDAETMEILARVGAAEGSGALRYTPDGIWTSAHDVQTLTWWTRK</sequence>
<dbReference type="PANTHER" id="PTHR47197:SF3">
    <property type="entry name" value="DIHYDRO-HEME D1 DEHYDROGENASE"/>
    <property type="match status" value="1"/>
</dbReference>
<gene>
    <name evidence="1" type="ORF">GRI32_05290</name>
</gene>
<accession>A0A844ZI28</accession>
<dbReference type="InterPro" id="IPR011048">
    <property type="entry name" value="Haem_d1_sf"/>
</dbReference>
<dbReference type="Proteomes" id="UP000435243">
    <property type="component" value="Unassembled WGS sequence"/>
</dbReference>
<dbReference type="AlphaFoldDB" id="A0A844ZI28"/>
<proteinExistence type="predicted"/>
<dbReference type="SUPFAM" id="SSF51004">
    <property type="entry name" value="C-terminal (heme d1) domain of cytochrome cd1-nitrite reductase"/>
    <property type="match status" value="1"/>
</dbReference>
<name>A0A844ZI28_9SPHN</name>
<dbReference type="Gene3D" id="2.130.10.10">
    <property type="entry name" value="YVTN repeat-like/Quinoprotein amine dehydrogenase"/>
    <property type="match status" value="1"/>
</dbReference>
<protein>
    <submittedName>
        <fullName evidence="1">YncE family protein</fullName>
    </submittedName>
</protein>
<organism evidence="1 2">
    <name type="scientific">Alteraurantiacibacter aestuarii</name>
    <dbReference type="NCBI Taxonomy" id="650004"/>
    <lineage>
        <taxon>Bacteria</taxon>
        <taxon>Pseudomonadati</taxon>
        <taxon>Pseudomonadota</taxon>
        <taxon>Alphaproteobacteria</taxon>
        <taxon>Sphingomonadales</taxon>
        <taxon>Erythrobacteraceae</taxon>
        <taxon>Alteraurantiacibacter</taxon>
    </lineage>
</organism>
<dbReference type="RefSeq" id="WP_160590138.1">
    <property type="nucleotide sequence ID" value="NZ_BAAAFP010000002.1"/>
</dbReference>
<dbReference type="InterPro" id="IPR051200">
    <property type="entry name" value="Host-pathogen_enzymatic-act"/>
</dbReference>